<evidence type="ECO:0000313" key="3">
    <source>
        <dbReference type="EMBL" id="MBC8538749.1"/>
    </source>
</evidence>
<dbReference type="InterPro" id="IPR013096">
    <property type="entry name" value="Cupin_2"/>
</dbReference>
<keyword evidence="4" id="KW-1185">Reference proteome</keyword>
<proteinExistence type="predicted"/>
<keyword evidence="1" id="KW-0479">Metal-binding</keyword>
<feature type="domain" description="Cupin type-2" evidence="2">
    <location>
        <begin position="19"/>
        <end position="85"/>
    </location>
</feature>
<gene>
    <name evidence="3" type="ORF">H8693_07350</name>
</gene>
<dbReference type="PANTHER" id="PTHR35848">
    <property type="entry name" value="OXALATE-BINDING PROTEIN"/>
    <property type="match status" value="1"/>
</dbReference>
<evidence type="ECO:0000313" key="4">
    <source>
        <dbReference type="Proteomes" id="UP000617951"/>
    </source>
</evidence>
<dbReference type="SUPFAM" id="SSF51182">
    <property type="entry name" value="RmlC-like cupins"/>
    <property type="match status" value="1"/>
</dbReference>
<dbReference type="GO" id="GO:0046872">
    <property type="term" value="F:metal ion binding"/>
    <property type="evidence" value="ECO:0007669"/>
    <property type="project" value="UniProtKB-KW"/>
</dbReference>
<dbReference type="EMBL" id="JACRSS010000003">
    <property type="protein sequence ID" value="MBC8538749.1"/>
    <property type="molecule type" value="Genomic_DNA"/>
</dbReference>
<dbReference type="InterPro" id="IPR051610">
    <property type="entry name" value="GPI/OXD"/>
</dbReference>
<dbReference type="Pfam" id="PF07883">
    <property type="entry name" value="Cupin_2"/>
    <property type="match status" value="1"/>
</dbReference>
<sequence length="90" mass="10008">MLSEELGERPAHYKLMTEIEYPPGSELGYHQHVGTSEIYYIIEGDAIYNDNGTEVALHAGDTAICPDGSWHAIKNVSDKPMRFLATIINT</sequence>
<protein>
    <submittedName>
        <fullName evidence="3">Cupin domain-containing protein</fullName>
    </submittedName>
</protein>
<dbReference type="PANTHER" id="PTHR35848:SF6">
    <property type="entry name" value="CUPIN TYPE-2 DOMAIN-CONTAINING PROTEIN"/>
    <property type="match status" value="1"/>
</dbReference>
<dbReference type="Proteomes" id="UP000617951">
    <property type="component" value="Unassembled WGS sequence"/>
</dbReference>
<evidence type="ECO:0000259" key="2">
    <source>
        <dbReference type="Pfam" id="PF07883"/>
    </source>
</evidence>
<organism evidence="3 4">
    <name type="scientific">Guopingia tenuis</name>
    <dbReference type="NCBI Taxonomy" id="2763656"/>
    <lineage>
        <taxon>Bacteria</taxon>
        <taxon>Bacillati</taxon>
        <taxon>Bacillota</taxon>
        <taxon>Clostridia</taxon>
        <taxon>Christensenellales</taxon>
        <taxon>Christensenellaceae</taxon>
        <taxon>Guopingia</taxon>
    </lineage>
</organism>
<evidence type="ECO:0000256" key="1">
    <source>
        <dbReference type="ARBA" id="ARBA00022723"/>
    </source>
</evidence>
<dbReference type="InterPro" id="IPR014710">
    <property type="entry name" value="RmlC-like_jellyroll"/>
</dbReference>
<reference evidence="3" key="1">
    <citation type="submission" date="2020-08" db="EMBL/GenBank/DDBJ databases">
        <title>Genome public.</title>
        <authorList>
            <person name="Liu C."/>
            <person name="Sun Q."/>
        </authorList>
    </citation>
    <scope>NUCLEOTIDE SEQUENCE</scope>
    <source>
        <strain evidence="3">NSJ-63</strain>
    </source>
</reference>
<dbReference type="AlphaFoldDB" id="A0A926DJ78"/>
<dbReference type="InterPro" id="IPR011051">
    <property type="entry name" value="RmlC_Cupin_sf"/>
</dbReference>
<comment type="caution">
    <text evidence="3">The sequence shown here is derived from an EMBL/GenBank/DDBJ whole genome shotgun (WGS) entry which is preliminary data.</text>
</comment>
<name>A0A926DJ78_9FIRM</name>
<dbReference type="Gene3D" id="2.60.120.10">
    <property type="entry name" value="Jelly Rolls"/>
    <property type="match status" value="1"/>
</dbReference>
<accession>A0A926DJ78</accession>